<organism evidence="2 3">
    <name type="scientific">Streptomyces alanosinicus</name>
    <dbReference type="NCBI Taxonomy" id="68171"/>
    <lineage>
        <taxon>Bacteria</taxon>
        <taxon>Bacillati</taxon>
        <taxon>Actinomycetota</taxon>
        <taxon>Actinomycetes</taxon>
        <taxon>Kitasatosporales</taxon>
        <taxon>Streptomycetaceae</taxon>
        <taxon>Streptomyces</taxon>
    </lineage>
</organism>
<dbReference type="EMBL" id="BMVG01000030">
    <property type="protein sequence ID" value="GHE11718.1"/>
    <property type="molecule type" value="Genomic_DNA"/>
</dbReference>
<dbReference type="AlphaFoldDB" id="A0A918YQL2"/>
<feature type="region of interest" description="Disordered" evidence="1">
    <location>
        <begin position="28"/>
        <end position="48"/>
    </location>
</feature>
<proteinExistence type="predicted"/>
<reference evidence="2" key="1">
    <citation type="journal article" date="2014" name="Int. J. Syst. Evol. Microbiol.">
        <title>Complete genome sequence of Corynebacterium casei LMG S-19264T (=DSM 44701T), isolated from a smear-ripened cheese.</title>
        <authorList>
            <consortium name="US DOE Joint Genome Institute (JGI-PGF)"/>
            <person name="Walter F."/>
            <person name="Albersmeier A."/>
            <person name="Kalinowski J."/>
            <person name="Ruckert C."/>
        </authorList>
    </citation>
    <scope>NUCLEOTIDE SEQUENCE</scope>
    <source>
        <strain evidence="2">JCM 4714</strain>
    </source>
</reference>
<name>A0A918YQL2_9ACTN</name>
<comment type="caution">
    <text evidence="2">The sequence shown here is derived from an EMBL/GenBank/DDBJ whole genome shotgun (WGS) entry which is preliminary data.</text>
</comment>
<evidence type="ECO:0000313" key="2">
    <source>
        <dbReference type="EMBL" id="GHE11718.1"/>
    </source>
</evidence>
<gene>
    <name evidence="2" type="ORF">GCM10010339_72460</name>
</gene>
<sequence>MRPQWVHKGRGIHPRCLAPRGIMLSDATHQQEPEGEHLGADDGQPKVDNPRISALKALKLNLLTQTAELRKQLETTSKDIGSGKVWSGKTADAWHSELEGRRAHMKSLIDKVIPAVDAEIAKCPAKVSVAEAKMMRMDLQGY</sequence>
<evidence type="ECO:0000313" key="3">
    <source>
        <dbReference type="Proteomes" id="UP000655443"/>
    </source>
</evidence>
<evidence type="ECO:0000256" key="1">
    <source>
        <dbReference type="SAM" id="MobiDB-lite"/>
    </source>
</evidence>
<feature type="compositionally biased region" description="Basic and acidic residues" evidence="1">
    <location>
        <begin position="29"/>
        <end position="48"/>
    </location>
</feature>
<protein>
    <submittedName>
        <fullName evidence="2">Uncharacterized protein</fullName>
    </submittedName>
</protein>
<dbReference type="Proteomes" id="UP000655443">
    <property type="component" value="Unassembled WGS sequence"/>
</dbReference>
<accession>A0A918YQL2</accession>
<reference evidence="2" key="2">
    <citation type="submission" date="2020-09" db="EMBL/GenBank/DDBJ databases">
        <authorList>
            <person name="Sun Q."/>
            <person name="Ohkuma M."/>
        </authorList>
    </citation>
    <scope>NUCLEOTIDE SEQUENCE</scope>
    <source>
        <strain evidence="2">JCM 4714</strain>
    </source>
</reference>
<keyword evidence="3" id="KW-1185">Reference proteome</keyword>